<accession>A0A9P7JQF0</accession>
<evidence type="ECO:0000313" key="2">
    <source>
        <dbReference type="Proteomes" id="UP000823399"/>
    </source>
</evidence>
<protein>
    <recommendedName>
        <fullName evidence="3">G domain-containing protein</fullName>
    </recommendedName>
</protein>
<reference evidence="1" key="1">
    <citation type="journal article" date="2020" name="New Phytol.">
        <title>Comparative genomics reveals dynamic genome evolution in host specialist ectomycorrhizal fungi.</title>
        <authorList>
            <person name="Lofgren L.A."/>
            <person name="Nguyen N.H."/>
            <person name="Vilgalys R."/>
            <person name="Ruytinx J."/>
            <person name="Liao H.L."/>
            <person name="Branco S."/>
            <person name="Kuo A."/>
            <person name="LaButti K."/>
            <person name="Lipzen A."/>
            <person name="Andreopoulos W."/>
            <person name="Pangilinan J."/>
            <person name="Riley R."/>
            <person name="Hundley H."/>
            <person name="Na H."/>
            <person name="Barry K."/>
            <person name="Grigoriev I.V."/>
            <person name="Stajich J.E."/>
            <person name="Kennedy P.G."/>
        </authorList>
    </citation>
    <scope>NUCLEOTIDE SEQUENCE</scope>
    <source>
        <strain evidence="1">FC423</strain>
    </source>
</reference>
<evidence type="ECO:0000313" key="1">
    <source>
        <dbReference type="EMBL" id="KAG2098458.1"/>
    </source>
</evidence>
<keyword evidence="2" id="KW-1185">Reference proteome</keyword>
<dbReference type="Gene3D" id="3.40.50.300">
    <property type="entry name" value="P-loop containing nucleotide triphosphate hydrolases"/>
    <property type="match status" value="1"/>
</dbReference>
<evidence type="ECO:0008006" key="3">
    <source>
        <dbReference type="Google" id="ProtNLM"/>
    </source>
</evidence>
<dbReference type="SUPFAM" id="SSF52540">
    <property type="entry name" value="P-loop containing nucleoside triphosphate hydrolases"/>
    <property type="match status" value="1"/>
</dbReference>
<dbReference type="Proteomes" id="UP000823399">
    <property type="component" value="Unassembled WGS sequence"/>
</dbReference>
<name>A0A9P7JQF0_9AGAM</name>
<sequence length="525" mass="59455">MRIEVIPFDTDDIFSVYNASQSQTQTQNVTYTKIHRKIRIKFDLSENTSTEQAEQSVSSGKNLEPQSTAGIFQKCPRFRILVVMTGVGKSSLINHVFGVRRTIVAHDRPGQASIDDESFSPQNTRFVLHHSEGFKPGREDNLDLVQDFIRRRSAMPDLKDKLHAVWLCLQTPPAGECLLDTGTKNFLTWTTLENIPVILVLTKYDMLIKRTPGGSSLSYDDHKELAKKNAEDELQNTWIGPLRQFPGLDIPRATISTEDDYEETLTHLIQITENCVGRHFMPEAATILFIAQRVDPELKIKASIEVGKQKYWKALASCPTFENRTMWDCLYVLHTDIANVWNFCDPHHYLYSQEFRRLMVNMVDMLEVGPTADSTKTRAFGLSMLGTITSIVAGPAVPIAVPIPTGTTLAVWTYDIYQISYATLQRFMAYIIHLTLVLQTLYLVSESQEVTRRSIKLAVASYLASPMSEDVLTSIQDYGRLATTLEHANDDTFNIIFDVYTIKAAEMSKLRAKMLPVDLLSDKPW</sequence>
<dbReference type="RefSeq" id="XP_041288926.1">
    <property type="nucleotide sequence ID" value="XM_041440627.1"/>
</dbReference>
<dbReference type="InterPro" id="IPR027417">
    <property type="entry name" value="P-loop_NTPase"/>
</dbReference>
<organism evidence="1 2">
    <name type="scientific">Suillus discolor</name>
    <dbReference type="NCBI Taxonomy" id="1912936"/>
    <lineage>
        <taxon>Eukaryota</taxon>
        <taxon>Fungi</taxon>
        <taxon>Dikarya</taxon>
        <taxon>Basidiomycota</taxon>
        <taxon>Agaricomycotina</taxon>
        <taxon>Agaricomycetes</taxon>
        <taxon>Agaricomycetidae</taxon>
        <taxon>Boletales</taxon>
        <taxon>Suillineae</taxon>
        <taxon>Suillaceae</taxon>
        <taxon>Suillus</taxon>
    </lineage>
</organism>
<dbReference type="AlphaFoldDB" id="A0A9P7JQF0"/>
<comment type="caution">
    <text evidence="1">The sequence shown here is derived from an EMBL/GenBank/DDBJ whole genome shotgun (WGS) entry which is preliminary data.</text>
</comment>
<dbReference type="OrthoDB" id="391988at2759"/>
<dbReference type="GeneID" id="64702886"/>
<gene>
    <name evidence="1" type="ORF">F5147DRAFT_763257</name>
</gene>
<proteinExistence type="predicted"/>
<dbReference type="EMBL" id="JABBWM010000061">
    <property type="protein sequence ID" value="KAG2098458.1"/>
    <property type="molecule type" value="Genomic_DNA"/>
</dbReference>